<dbReference type="PANTHER" id="PTHR42847:SF4">
    <property type="entry name" value="ALKANESULFONATE MONOOXYGENASE-RELATED"/>
    <property type="match status" value="1"/>
</dbReference>
<protein>
    <submittedName>
        <fullName evidence="6">LLM class flavin-dependent oxidoreductase</fullName>
    </submittedName>
</protein>
<dbReference type="PANTHER" id="PTHR42847">
    <property type="entry name" value="ALKANESULFONATE MONOOXYGENASE"/>
    <property type="match status" value="1"/>
</dbReference>
<proteinExistence type="predicted"/>
<dbReference type="InterPro" id="IPR050172">
    <property type="entry name" value="SsuD_RutA_monooxygenase"/>
</dbReference>
<accession>A0A4P6JLM6</accession>
<dbReference type="KEGG" id="kbs:EPA93_08890"/>
<dbReference type="GO" id="GO:0008726">
    <property type="term" value="F:alkanesulfonate monooxygenase activity"/>
    <property type="evidence" value="ECO:0007669"/>
    <property type="project" value="TreeGrafter"/>
</dbReference>
<dbReference type="Gene3D" id="3.20.20.30">
    <property type="entry name" value="Luciferase-like domain"/>
    <property type="match status" value="1"/>
</dbReference>
<evidence type="ECO:0000256" key="1">
    <source>
        <dbReference type="ARBA" id="ARBA00022630"/>
    </source>
</evidence>
<gene>
    <name evidence="6" type="ORF">EPA93_08890</name>
</gene>
<evidence type="ECO:0000313" key="7">
    <source>
        <dbReference type="Proteomes" id="UP000290365"/>
    </source>
</evidence>
<dbReference type="SUPFAM" id="SSF51679">
    <property type="entry name" value="Bacterial luciferase-like"/>
    <property type="match status" value="1"/>
</dbReference>
<keyword evidence="7" id="KW-1185">Reference proteome</keyword>
<dbReference type="EMBL" id="CP035758">
    <property type="protein sequence ID" value="QBD76118.1"/>
    <property type="molecule type" value="Genomic_DNA"/>
</dbReference>
<keyword evidence="1" id="KW-0285">Flavoprotein</keyword>
<dbReference type="InterPro" id="IPR036661">
    <property type="entry name" value="Luciferase-like_sf"/>
</dbReference>
<dbReference type="InterPro" id="IPR011251">
    <property type="entry name" value="Luciferase-like_dom"/>
</dbReference>
<dbReference type="Pfam" id="PF00296">
    <property type="entry name" value="Bac_luciferase"/>
    <property type="match status" value="1"/>
</dbReference>
<sequence>MNERINYMYYGLDIPNIGAFSDARALADLARTAEDAGWDGIFLWDTLHYLAENKPVADAWIALTAVAMKTERIKIGLQVAVPARRRPAKLAREIVTLDRLSNGRLILGVGLGTNEDKGFGAFGEEMEVKKRAKILDESLDVLQGLWSGKPFSYTGERHQVKEITFLPTAMRTSGVPIWIGWLWPKKKPMERAMRFEGASPQRFVDNEFGELGPGDIRQLKAYMEERRAPGAPFDIVVGGPVFEAVRNEKARATLLAVQEAGATWALQRVEPEDEIATIREAIKQGPPKLQGA</sequence>
<evidence type="ECO:0000256" key="4">
    <source>
        <dbReference type="ARBA" id="ARBA00023033"/>
    </source>
</evidence>
<dbReference type="Proteomes" id="UP000290365">
    <property type="component" value="Chromosome"/>
</dbReference>
<keyword evidence="3" id="KW-0560">Oxidoreductase</keyword>
<evidence type="ECO:0000259" key="5">
    <source>
        <dbReference type="Pfam" id="PF00296"/>
    </source>
</evidence>
<evidence type="ECO:0000256" key="3">
    <source>
        <dbReference type="ARBA" id="ARBA00023002"/>
    </source>
</evidence>
<reference evidence="6 7" key="1">
    <citation type="submission" date="2019-01" db="EMBL/GenBank/DDBJ databases">
        <title>Ktedonosporobacter rubrisoli SCAWS-G2.</title>
        <authorList>
            <person name="Huang Y."/>
            <person name="Yan B."/>
        </authorList>
    </citation>
    <scope>NUCLEOTIDE SEQUENCE [LARGE SCALE GENOMIC DNA]</scope>
    <source>
        <strain evidence="6 7">SCAWS-G2</strain>
    </source>
</reference>
<name>A0A4P6JLM6_KTERU</name>
<dbReference type="GO" id="GO:0046306">
    <property type="term" value="P:alkanesulfonate catabolic process"/>
    <property type="evidence" value="ECO:0007669"/>
    <property type="project" value="TreeGrafter"/>
</dbReference>
<keyword evidence="4" id="KW-0503">Monooxygenase</keyword>
<evidence type="ECO:0000256" key="2">
    <source>
        <dbReference type="ARBA" id="ARBA00022643"/>
    </source>
</evidence>
<keyword evidence="2" id="KW-0288">FMN</keyword>
<dbReference type="OrthoDB" id="151009at2"/>
<dbReference type="AlphaFoldDB" id="A0A4P6JLM6"/>
<evidence type="ECO:0000313" key="6">
    <source>
        <dbReference type="EMBL" id="QBD76118.1"/>
    </source>
</evidence>
<organism evidence="6 7">
    <name type="scientific">Ktedonosporobacter rubrisoli</name>
    <dbReference type="NCBI Taxonomy" id="2509675"/>
    <lineage>
        <taxon>Bacteria</taxon>
        <taxon>Bacillati</taxon>
        <taxon>Chloroflexota</taxon>
        <taxon>Ktedonobacteria</taxon>
        <taxon>Ktedonobacterales</taxon>
        <taxon>Ktedonosporobacteraceae</taxon>
        <taxon>Ktedonosporobacter</taxon>
    </lineage>
</organism>
<feature type="domain" description="Luciferase-like" evidence="5">
    <location>
        <begin position="22"/>
        <end position="258"/>
    </location>
</feature>